<dbReference type="SUPFAM" id="SSF50156">
    <property type="entry name" value="PDZ domain-like"/>
    <property type="match status" value="1"/>
</dbReference>
<dbReference type="InterPro" id="IPR036034">
    <property type="entry name" value="PDZ_sf"/>
</dbReference>
<keyword evidence="5" id="KW-1185">Reference proteome</keyword>
<evidence type="ECO:0000313" key="4">
    <source>
        <dbReference type="EMBL" id="GAX26460.1"/>
    </source>
</evidence>
<organism evidence="4 5">
    <name type="scientific">Fistulifera solaris</name>
    <name type="common">Oleaginous diatom</name>
    <dbReference type="NCBI Taxonomy" id="1519565"/>
    <lineage>
        <taxon>Eukaryota</taxon>
        <taxon>Sar</taxon>
        <taxon>Stramenopiles</taxon>
        <taxon>Ochrophyta</taxon>
        <taxon>Bacillariophyta</taxon>
        <taxon>Bacillariophyceae</taxon>
        <taxon>Bacillariophycidae</taxon>
        <taxon>Naviculales</taxon>
        <taxon>Naviculaceae</taxon>
        <taxon>Fistulifera</taxon>
    </lineage>
</organism>
<dbReference type="EMBL" id="BDSP01000246">
    <property type="protein sequence ID" value="GAX26460.1"/>
    <property type="molecule type" value="Genomic_DNA"/>
</dbReference>
<feature type="chain" id="PRO_5013210149" description="PDZ domain-containing protein" evidence="2">
    <location>
        <begin position="18"/>
        <end position="190"/>
    </location>
</feature>
<feature type="signal peptide" evidence="2">
    <location>
        <begin position="1"/>
        <end position="17"/>
    </location>
</feature>
<dbReference type="Gene3D" id="2.30.42.10">
    <property type="match status" value="1"/>
</dbReference>
<protein>
    <recommendedName>
        <fullName evidence="3">PDZ domain-containing protein</fullName>
    </recommendedName>
</protein>
<sequence length="190" mass="20984">MKAFLLLLATFLPRIAAFQGLAATSSSRCPTALAMSDDDFMRWARASRSAQDGDNVVELVRPLGLILKEDEQRNVYVETLAPKGNAARSGKVKEGDIITMCSATFGNEMWSTRGVGLSRVLAAIRLRAGSTVSLVFETPGEYKKKQALTNKEIQQREEAARAAQAKKDSLLRELENDEKKLNPKKFFGLF</sequence>
<accession>A0A1Z5KJH9</accession>
<evidence type="ECO:0000313" key="5">
    <source>
        <dbReference type="Proteomes" id="UP000198406"/>
    </source>
</evidence>
<evidence type="ECO:0000259" key="3">
    <source>
        <dbReference type="PROSITE" id="PS50106"/>
    </source>
</evidence>
<evidence type="ECO:0000256" key="2">
    <source>
        <dbReference type="SAM" id="SignalP"/>
    </source>
</evidence>
<dbReference type="InterPro" id="IPR001478">
    <property type="entry name" value="PDZ"/>
</dbReference>
<keyword evidence="1" id="KW-0175">Coiled coil</keyword>
<proteinExistence type="predicted"/>
<dbReference type="PROSITE" id="PS50106">
    <property type="entry name" value="PDZ"/>
    <property type="match status" value="1"/>
</dbReference>
<dbReference type="AlphaFoldDB" id="A0A1Z5KJH9"/>
<comment type="caution">
    <text evidence="4">The sequence shown here is derived from an EMBL/GenBank/DDBJ whole genome shotgun (WGS) entry which is preliminary data.</text>
</comment>
<name>A0A1Z5KJH9_FISSO</name>
<dbReference type="Proteomes" id="UP000198406">
    <property type="component" value="Unassembled WGS sequence"/>
</dbReference>
<feature type="coiled-coil region" evidence="1">
    <location>
        <begin position="153"/>
        <end position="180"/>
    </location>
</feature>
<dbReference type="PANTHER" id="PTHR47661:SF2">
    <property type="entry name" value="PHOSPHOGLUCAN PHOSPHATASE LSF1, CHLOROPLASTIC"/>
    <property type="match status" value="1"/>
</dbReference>
<gene>
    <name evidence="4" type="ORF">FisN_1Lh713</name>
</gene>
<keyword evidence="2" id="KW-0732">Signal</keyword>
<dbReference type="PANTHER" id="PTHR47661">
    <property type="entry name" value="PHOSPHOGLUCAN PHOSPHATASE LSF1, CHLOROPLASTIC"/>
    <property type="match status" value="1"/>
</dbReference>
<feature type="domain" description="PDZ" evidence="3">
    <location>
        <begin position="63"/>
        <end position="125"/>
    </location>
</feature>
<dbReference type="InParanoid" id="A0A1Z5KJH9"/>
<reference evidence="4 5" key="1">
    <citation type="journal article" date="2015" name="Plant Cell">
        <title>Oil accumulation by the oleaginous diatom Fistulifera solaris as revealed by the genome and transcriptome.</title>
        <authorList>
            <person name="Tanaka T."/>
            <person name="Maeda Y."/>
            <person name="Veluchamy A."/>
            <person name="Tanaka M."/>
            <person name="Abida H."/>
            <person name="Marechal E."/>
            <person name="Bowler C."/>
            <person name="Muto M."/>
            <person name="Sunaga Y."/>
            <person name="Tanaka M."/>
            <person name="Yoshino T."/>
            <person name="Taniguchi T."/>
            <person name="Fukuda Y."/>
            <person name="Nemoto M."/>
            <person name="Matsumoto M."/>
            <person name="Wong P.S."/>
            <person name="Aburatani S."/>
            <person name="Fujibuchi W."/>
        </authorList>
    </citation>
    <scope>NUCLEOTIDE SEQUENCE [LARGE SCALE GENOMIC DNA]</scope>
    <source>
        <strain evidence="4 5">JPCC DA0580</strain>
    </source>
</reference>
<dbReference type="OrthoDB" id="439127at2759"/>
<evidence type="ECO:0000256" key="1">
    <source>
        <dbReference type="SAM" id="Coils"/>
    </source>
</evidence>